<reference evidence="1" key="1">
    <citation type="submission" date="2013-03" db="EMBL/GenBank/DDBJ databases">
        <title>Genome Sequence of the Profundibacterium mesophilum strain KAUST100406-0324T from Red Sea, a novel genus in the family Rhodobacteraceae.</title>
        <authorList>
            <person name="Essack M."/>
            <person name="Alam I."/>
            <person name="Lafi F."/>
            <person name="Alawi W."/>
            <person name="Kamanu F."/>
            <person name="Al-Suwailem A."/>
            <person name="Lee O.O."/>
            <person name="Xu Y."/>
            <person name="Bajic V."/>
            <person name="Qian P.-Y."/>
            <person name="Archer J."/>
        </authorList>
    </citation>
    <scope>NUCLEOTIDE SEQUENCE</scope>
    <source>
        <strain evidence="1">KAUST100406-0324</strain>
    </source>
</reference>
<sequence>MAIMNKGPNSKAKRPSRGFRSAAGLLQTRIRQAGESRGFAVTRLLTHWAEIVGPEFAGVARPVDVRYGRKGFGATLTVLTTGAQAQMLEMSKARILERVNACYGYNAISRIFITQTAPTGFADGAVQFGHAPAPDAPRRDPELRARAAETASAVSDPGLKAALEALGENILTARNTTKGS</sequence>
<name>A0A921NS59_9RHOB</name>
<dbReference type="AlphaFoldDB" id="A0A921NS59"/>
<dbReference type="PANTHER" id="PTHR36456">
    <property type="entry name" value="UPF0232 PROTEIN SCO3875"/>
    <property type="match status" value="1"/>
</dbReference>
<evidence type="ECO:0000313" key="1">
    <source>
        <dbReference type="EMBL" id="KAF0675484.1"/>
    </source>
</evidence>
<evidence type="ECO:0008006" key="3">
    <source>
        <dbReference type="Google" id="ProtNLM"/>
    </source>
</evidence>
<accession>A0A921NS59</accession>
<protein>
    <recommendedName>
        <fullName evidence="3">DUF721 domain-containing protein</fullName>
    </recommendedName>
</protein>
<dbReference type="PIRSF" id="PIRSF032064">
    <property type="entry name" value="UCP032064"/>
    <property type="match status" value="1"/>
</dbReference>
<dbReference type="PANTHER" id="PTHR36456:SF1">
    <property type="entry name" value="UPF0232 PROTEIN SCO3875"/>
    <property type="match status" value="1"/>
</dbReference>
<keyword evidence="2" id="KW-1185">Reference proteome</keyword>
<dbReference type="InterPro" id="IPR007922">
    <property type="entry name" value="DciA-like"/>
</dbReference>
<comment type="caution">
    <text evidence="1">The sequence shown here is derived from an EMBL/GenBank/DDBJ whole genome shotgun (WGS) entry which is preliminary data.</text>
</comment>
<gene>
    <name evidence="1" type="ORF">PMES_02114</name>
</gene>
<dbReference type="EMBL" id="APKE01000025">
    <property type="protein sequence ID" value="KAF0675484.1"/>
    <property type="molecule type" value="Genomic_DNA"/>
</dbReference>
<proteinExistence type="predicted"/>
<dbReference type="Pfam" id="PF05258">
    <property type="entry name" value="DciA"/>
    <property type="match status" value="1"/>
</dbReference>
<organism evidence="1 2">
    <name type="scientific">Profundibacterium mesophilum KAUST100406-0324</name>
    <dbReference type="NCBI Taxonomy" id="1037889"/>
    <lineage>
        <taxon>Bacteria</taxon>
        <taxon>Pseudomonadati</taxon>
        <taxon>Pseudomonadota</taxon>
        <taxon>Alphaproteobacteria</taxon>
        <taxon>Rhodobacterales</taxon>
        <taxon>Roseobacteraceae</taxon>
        <taxon>Profundibacterium</taxon>
    </lineage>
</organism>
<evidence type="ECO:0000313" key="2">
    <source>
        <dbReference type="Proteomes" id="UP000698242"/>
    </source>
</evidence>
<dbReference type="Proteomes" id="UP000698242">
    <property type="component" value="Unassembled WGS sequence"/>
</dbReference>
<dbReference type="InterPro" id="IPR010593">
    <property type="entry name" value="DUF1159"/>
</dbReference>